<proteinExistence type="predicted"/>
<gene>
    <name evidence="3" type="ORF">AMECASPLE_024643</name>
</gene>
<evidence type="ECO:0000313" key="4">
    <source>
        <dbReference type="Proteomes" id="UP001469553"/>
    </source>
</evidence>
<dbReference type="Proteomes" id="UP001469553">
    <property type="component" value="Unassembled WGS sequence"/>
</dbReference>
<feature type="domain" description="TGFBR3/Endoglin-like N-terminal" evidence="2">
    <location>
        <begin position="35"/>
        <end position="67"/>
    </location>
</feature>
<sequence length="95" mass="10745">MYRSFGVEIHGCMVPTLFSASSQTCQPQDQQATYVREMLRGCWTDFVREDKAEVHILNLIWVGGTPHTVGRAKTTQHAEYPLLEVGAIQMSFRAD</sequence>
<dbReference type="Pfam" id="PF26060">
    <property type="entry name" value="TGFBR3_N"/>
    <property type="match status" value="1"/>
</dbReference>
<dbReference type="EMBL" id="JAHRIP010021174">
    <property type="protein sequence ID" value="MEQ2288627.1"/>
    <property type="molecule type" value="Genomic_DNA"/>
</dbReference>
<evidence type="ECO:0000256" key="1">
    <source>
        <dbReference type="ARBA" id="ARBA00023180"/>
    </source>
</evidence>
<evidence type="ECO:0000313" key="3">
    <source>
        <dbReference type="EMBL" id="MEQ2288627.1"/>
    </source>
</evidence>
<name>A0ABV0Y4C5_9TELE</name>
<keyword evidence="1" id="KW-0325">Glycoprotein</keyword>
<organism evidence="3 4">
    <name type="scientific">Ameca splendens</name>
    <dbReference type="NCBI Taxonomy" id="208324"/>
    <lineage>
        <taxon>Eukaryota</taxon>
        <taxon>Metazoa</taxon>
        <taxon>Chordata</taxon>
        <taxon>Craniata</taxon>
        <taxon>Vertebrata</taxon>
        <taxon>Euteleostomi</taxon>
        <taxon>Actinopterygii</taxon>
        <taxon>Neopterygii</taxon>
        <taxon>Teleostei</taxon>
        <taxon>Neoteleostei</taxon>
        <taxon>Acanthomorphata</taxon>
        <taxon>Ovalentaria</taxon>
        <taxon>Atherinomorphae</taxon>
        <taxon>Cyprinodontiformes</taxon>
        <taxon>Goodeidae</taxon>
        <taxon>Ameca</taxon>
    </lineage>
</organism>
<protein>
    <recommendedName>
        <fullName evidence="2">TGFBR3/Endoglin-like N-terminal domain-containing protein</fullName>
    </recommendedName>
</protein>
<reference evidence="3 4" key="1">
    <citation type="submission" date="2021-06" db="EMBL/GenBank/DDBJ databases">
        <authorList>
            <person name="Palmer J.M."/>
        </authorList>
    </citation>
    <scope>NUCLEOTIDE SEQUENCE [LARGE SCALE GENOMIC DNA]</scope>
    <source>
        <strain evidence="3 4">AS_MEX2019</strain>
        <tissue evidence="3">Muscle</tissue>
    </source>
</reference>
<dbReference type="InterPro" id="IPR058899">
    <property type="entry name" value="TGFBR3/Endoglin-like_N"/>
</dbReference>
<evidence type="ECO:0000259" key="2">
    <source>
        <dbReference type="Pfam" id="PF26060"/>
    </source>
</evidence>
<keyword evidence="4" id="KW-1185">Reference proteome</keyword>
<accession>A0ABV0Y4C5</accession>
<comment type="caution">
    <text evidence="3">The sequence shown here is derived from an EMBL/GenBank/DDBJ whole genome shotgun (WGS) entry which is preliminary data.</text>
</comment>